<evidence type="ECO:0000313" key="2">
    <source>
        <dbReference type="EMBL" id="SOC39111.1"/>
    </source>
</evidence>
<gene>
    <name evidence="2" type="ORF">SAMN05878391_0721</name>
</gene>
<feature type="transmembrane region" description="Helical" evidence="1">
    <location>
        <begin position="7"/>
        <end position="27"/>
    </location>
</feature>
<dbReference type="AlphaFoldDB" id="A0A285UFQ2"/>
<name>A0A285UFQ2_9STAP</name>
<evidence type="ECO:0000313" key="3">
    <source>
        <dbReference type="Proteomes" id="UP000219412"/>
    </source>
</evidence>
<organism evidence="2 3">
    <name type="scientific">Salinicoccus kekensis</name>
    <dbReference type="NCBI Taxonomy" id="714307"/>
    <lineage>
        <taxon>Bacteria</taxon>
        <taxon>Bacillati</taxon>
        <taxon>Bacillota</taxon>
        <taxon>Bacilli</taxon>
        <taxon>Bacillales</taxon>
        <taxon>Staphylococcaceae</taxon>
        <taxon>Salinicoccus</taxon>
    </lineage>
</organism>
<evidence type="ECO:0000256" key="1">
    <source>
        <dbReference type="SAM" id="Phobius"/>
    </source>
</evidence>
<protein>
    <submittedName>
        <fullName evidence="2">Uncharacterized protein</fullName>
    </submittedName>
</protein>
<proteinExistence type="predicted"/>
<keyword evidence="1" id="KW-1133">Transmembrane helix</keyword>
<keyword evidence="1" id="KW-0812">Transmembrane</keyword>
<keyword evidence="1" id="KW-0472">Membrane</keyword>
<keyword evidence="3" id="KW-1185">Reference proteome</keyword>
<dbReference type="EMBL" id="OBQF01000001">
    <property type="protein sequence ID" value="SOC39111.1"/>
    <property type="molecule type" value="Genomic_DNA"/>
</dbReference>
<dbReference type="RefSeq" id="WP_097039214.1">
    <property type="nucleotide sequence ID" value="NZ_OBQF01000001.1"/>
</dbReference>
<accession>A0A285UFQ2</accession>
<feature type="transmembrane region" description="Helical" evidence="1">
    <location>
        <begin position="33"/>
        <end position="56"/>
    </location>
</feature>
<dbReference type="Proteomes" id="UP000219412">
    <property type="component" value="Unassembled WGS sequence"/>
</dbReference>
<sequence length="65" mass="7612">MFSLKLRYFRILAVFLFLGALGLIYFLNPELMSMGFFITAVIIYVVLDFIISSLIVRSRRSDDER</sequence>
<reference evidence="3" key="1">
    <citation type="submission" date="2017-08" db="EMBL/GenBank/DDBJ databases">
        <authorList>
            <person name="Varghese N."/>
            <person name="Submissions S."/>
        </authorList>
    </citation>
    <scope>NUCLEOTIDE SEQUENCE [LARGE SCALE GENOMIC DNA]</scope>
    <source>
        <strain evidence="3">DSM 23173</strain>
    </source>
</reference>